<dbReference type="GO" id="GO:0005524">
    <property type="term" value="F:ATP binding"/>
    <property type="evidence" value="ECO:0007669"/>
    <property type="project" value="InterPro"/>
</dbReference>
<evidence type="ECO:0000313" key="2">
    <source>
        <dbReference type="EMBL" id="PRQ07531.1"/>
    </source>
</evidence>
<accession>A0A2S9YR05</accession>
<reference evidence="2 3" key="1">
    <citation type="submission" date="2018-03" db="EMBL/GenBank/DDBJ databases">
        <title>Draft Genome Sequences of the Obligatory Marine Myxobacteria Enhygromyxa salina SWB007.</title>
        <authorList>
            <person name="Poehlein A."/>
            <person name="Moghaddam J.A."/>
            <person name="Harms H."/>
            <person name="Alanjari M."/>
            <person name="Koenig G.M."/>
            <person name="Daniel R."/>
            <person name="Schaeberle T.F."/>
        </authorList>
    </citation>
    <scope>NUCLEOTIDE SEQUENCE [LARGE SCALE GENOMIC DNA]</scope>
    <source>
        <strain evidence="2 3">SWB007</strain>
    </source>
</reference>
<dbReference type="GO" id="GO:0004672">
    <property type="term" value="F:protein kinase activity"/>
    <property type="evidence" value="ECO:0007669"/>
    <property type="project" value="InterPro"/>
</dbReference>
<evidence type="ECO:0000259" key="1">
    <source>
        <dbReference type="PROSITE" id="PS50011"/>
    </source>
</evidence>
<dbReference type="Proteomes" id="UP000238823">
    <property type="component" value="Unassembled WGS sequence"/>
</dbReference>
<dbReference type="PROSITE" id="PS50011">
    <property type="entry name" value="PROTEIN_KINASE_DOM"/>
    <property type="match status" value="1"/>
</dbReference>
<dbReference type="InterPro" id="IPR000719">
    <property type="entry name" value="Prot_kinase_dom"/>
</dbReference>
<dbReference type="SUPFAM" id="SSF56112">
    <property type="entry name" value="Protein kinase-like (PK-like)"/>
    <property type="match status" value="1"/>
</dbReference>
<sequence length="633" mass="68886">MTVWLGRDRVDHRQLVRLGAGGEAEVFALPDGRALKLFKGPDHPDLRPFPEQRDAAAARLEVHQDKLHAFPPDLPERVVHPEQLATSGLRRRRVVGYAMRRIEGAEPLMSWGDPRRRRAGISGARVVEVLVDLHRTLTALHRRGVVIGDFNDLNVLVSSGGAAWLIDADSFSFAGFDCGVFTERFVDPLLCDPNGSAPALIRPHNQASDWYALAIMVMRSLLCVGPYGGVFRPTPGEAAVVHAARPLRRITVFDPRVLYPKPALPLHSLPDQLLECLRRVFAEDLRTPIPLALLESLAFTRCRSCGLEHARSRCPACTKSLPTPQRQLVRGAVRVHPVLAARGQILAAALDRAGCPRLLESEGGQLWIHEPRGRVPVATLAPGQPPARQCWLDDGCAWVWNGESLARAPAARATIVDVVEGELALACHGDHRVWISGGRVLSDASRGPHERARELGRVPPNRTRVWLGPRFGLALYSVGALPIPATFDPTRPGLDDRHTLAPIRGRLVRAGAQLSATHAWLFMLLERGPSLRLRLDVLGRDGSVLGSAELDAEDPASRDAWTRSLDGAAAVGSMLLVPTDAGIVRVELVGGRPELTRSFPDTAPFVDAACSLLAGQAGLLIVDREGVRRIELG</sequence>
<evidence type="ECO:0000313" key="3">
    <source>
        <dbReference type="Proteomes" id="UP000238823"/>
    </source>
</evidence>
<dbReference type="Gene3D" id="1.10.510.10">
    <property type="entry name" value="Transferase(Phosphotransferase) domain 1"/>
    <property type="match status" value="1"/>
</dbReference>
<name>A0A2S9YR05_9BACT</name>
<gene>
    <name evidence="2" type="ORF">ENSA7_27510</name>
</gene>
<organism evidence="2 3">
    <name type="scientific">Enhygromyxa salina</name>
    <dbReference type="NCBI Taxonomy" id="215803"/>
    <lineage>
        <taxon>Bacteria</taxon>
        <taxon>Pseudomonadati</taxon>
        <taxon>Myxococcota</taxon>
        <taxon>Polyangia</taxon>
        <taxon>Nannocystales</taxon>
        <taxon>Nannocystaceae</taxon>
        <taxon>Enhygromyxa</taxon>
    </lineage>
</organism>
<dbReference type="AlphaFoldDB" id="A0A2S9YR05"/>
<comment type="caution">
    <text evidence="2">The sequence shown here is derived from an EMBL/GenBank/DDBJ whole genome shotgun (WGS) entry which is preliminary data.</text>
</comment>
<dbReference type="EMBL" id="PVNL01000052">
    <property type="protein sequence ID" value="PRQ07531.1"/>
    <property type="molecule type" value="Genomic_DNA"/>
</dbReference>
<dbReference type="OrthoDB" id="583109at2"/>
<protein>
    <recommendedName>
        <fullName evidence="1">Protein kinase domain-containing protein</fullName>
    </recommendedName>
</protein>
<proteinExistence type="predicted"/>
<dbReference type="InterPro" id="IPR011009">
    <property type="entry name" value="Kinase-like_dom_sf"/>
</dbReference>
<feature type="domain" description="Protein kinase" evidence="1">
    <location>
        <begin position="12"/>
        <end position="300"/>
    </location>
</feature>
<dbReference type="RefSeq" id="WP_106089770.1">
    <property type="nucleotide sequence ID" value="NZ_PVNL01000052.1"/>
</dbReference>